<keyword evidence="3" id="KW-1185">Reference proteome</keyword>
<evidence type="ECO:0000256" key="1">
    <source>
        <dbReference type="SAM" id="MobiDB-lite"/>
    </source>
</evidence>
<gene>
    <name evidence="2" type="ORF">STP4a_080</name>
</gene>
<keyword evidence="2" id="KW-0378">Hydrolase</keyword>
<dbReference type="Proteomes" id="UP000032000">
    <property type="component" value="Segment"/>
</dbReference>
<sequence>MKLINPNELAKQLVSVQPIDDNIIKDLIETIGDGELIISSKPTQTSSDDYEPCGQCKHKGAK</sequence>
<dbReference type="RefSeq" id="YP_009126288.1">
    <property type="nucleotide sequence ID" value="NC_026607.2"/>
</dbReference>
<reference evidence="2" key="1">
    <citation type="submission" date="2015-06" db="EMBL/GenBank/DDBJ databases">
        <title>Genomic characterization of STP4-a, a novel T4 virulent phage infecting Salmonella.</title>
        <authorList>
            <person name="Li M."/>
            <person name="Wang J."/>
            <person name="Lin H."/>
            <person name="Han F."/>
        </authorList>
    </citation>
    <scope>NUCLEOTIDE SEQUENCE [LARGE SCALE GENOMIC DNA]</scope>
</reference>
<dbReference type="KEGG" id="vg:23681098"/>
<dbReference type="EMBL" id="KJ000058">
    <property type="protein sequence ID" value="AHJ86935.1"/>
    <property type="molecule type" value="Genomic_DNA"/>
</dbReference>
<evidence type="ECO:0000313" key="2">
    <source>
        <dbReference type="EMBL" id="AHJ86935.1"/>
    </source>
</evidence>
<dbReference type="GeneID" id="23681098"/>
<dbReference type="GO" id="GO:0016787">
    <property type="term" value="F:hydrolase activity"/>
    <property type="evidence" value="ECO:0007669"/>
    <property type="project" value="UniProtKB-KW"/>
</dbReference>
<evidence type="ECO:0000313" key="3">
    <source>
        <dbReference type="Proteomes" id="UP000032000"/>
    </source>
</evidence>
<name>A0A0B4L910_9CAUD</name>
<protein>
    <submittedName>
        <fullName evidence="2">Secreted glycosyl hydrolase</fullName>
    </submittedName>
</protein>
<accession>A0A0B4L910</accession>
<feature type="region of interest" description="Disordered" evidence="1">
    <location>
        <begin position="39"/>
        <end position="62"/>
    </location>
</feature>
<organism evidence="2 3">
    <name type="scientific">Salmonella phage STP4-a</name>
    <dbReference type="NCBI Taxonomy" id="1445860"/>
    <lineage>
        <taxon>Viruses</taxon>
        <taxon>Duplodnaviria</taxon>
        <taxon>Heunggongvirae</taxon>
        <taxon>Uroviricota</taxon>
        <taxon>Caudoviricetes</taxon>
        <taxon>Pantevenvirales</taxon>
        <taxon>Straboviridae</taxon>
        <taxon>Tevenvirinae</taxon>
        <taxon>Gelderlandvirus</taxon>
        <taxon>Gelderlandvirus stp4a</taxon>
    </lineage>
</organism>
<proteinExistence type="predicted"/>